<feature type="compositionally biased region" description="Basic and acidic residues" evidence="3">
    <location>
        <begin position="1"/>
        <end position="11"/>
    </location>
</feature>
<evidence type="ECO:0000313" key="5">
    <source>
        <dbReference type="EMBL" id="EXB95530.1"/>
    </source>
</evidence>
<dbReference type="EMBL" id="KE345212">
    <property type="protein sequence ID" value="EXB95530.1"/>
    <property type="molecule type" value="Genomic_DNA"/>
</dbReference>
<feature type="region of interest" description="Disordered" evidence="3">
    <location>
        <begin position="105"/>
        <end position="136"/>
    </location>
</feature>
<keyword evidence="6" id="KW-1185">Reference proteome</keyword>
<dbReference type="GO" id="GO:0005829">
    <property type="term" value="C:cytosol"/>
    <property type="evidence" value="ECO:0007669"/>
    <property type="project" value="TreeGrafter"/>
</dbReference>
<dbReference type="GO" id="GO:0000062">
    <property type="term" value="F:fatty-acyl-CoA binding"/>
    <property type="evidence" value="ECO:0007669"/>
    <property type="project" value="TreeGrafter"/>
</dbReference>
<dbReference type="STRING" id="981085.W9S9Z2"/>
<dbReference type="InterPro" id="IPR056819">
    <property type="entry name" value="ACBP4-6_C"/>
</dbReference>
<keyword evidence="1" id="KW-0880">Kelch repeat</keyword>
<evidence type="ECO:0000256" key="1">
    <source>
        <dbReference type="ARBA" id="ARBA00022441"/>
    </source>
</evidence>
<dbReference type="PANTHER" id="PTHR46093:SF3">
    <property type="entry name" value="ACYL-COA-BINDING DOMAIN-CONTAINING PROTEIN 4"/>
    <property type="match status" value="1"/>
</dbReference>
<dbReference type="PANTHER" id="PTHR46093">
    <property type="entry name" value="ACYL-COA-BINDING DOMAIN-CONTAINING PROTEIN 5"/>
    <property type="match status" value="1"/>
</dbReference>
<protein>
    <recommendedName>
        <fullName evidence="4">Acyl-CoA-binding domain-containing protein</fullName>
    </recommendedName>
</protein>
<evidence type="ECO:0000259" key="4">
    <source>
        <dbReference type="Pfam" id="PF24922"/>
    </source>
</evidence>
<proteinExistence type="predicted"/>
<dbReference type="GO" id="GO:0006869">
    <property type="term" value="P:lipid transport"/>
    <property type="evidence" value="ECO:0007669"/>
    <property type="project" value="TreeGrafter"/>
</dbReference>
<feature type="domain" description="Acyl-CoA-binding" evidence="4">
    <location>
        <begin position="11"/>
        <end position="114"/>
    </location>
</feature>
<feature type="region of interest" description="Disordered" evidence="3">
    <location>
        <begin position="1"/>
        <end position="26"/>
    </location>
</feature>
<keyword evidence="2" id="KW-0677">Repeat</keyword>
<accession>W9S9Z2</accession>
<evidence type="ECO:0000256" key="2">
    <source>
        <dbReference type="ARBA" id="ARBA00022737"/>
    </source>
</evidence>
<dbReference type="AlphaFoldDB" id="W9S9Z2"/>
<gene>
    <name evidence="5" type="ORF">L484_002545</name>
</gene>
<sequence length="136" mass="15440">MQRSKGEKSSEHVLASLRAEKEELESSLNKEKMQLLQLKQDLAEAETRNTDLYKELQSVRGQLAAEQSRCFKLEVELAELRQKLQTMETLQKELELLQRQKAASEQAALSAKQRQGSSGVWGWLAGTPPDRQEDDA</sequence>
<name>W9S9Z2_9ROSA</name>
<dbReference type="eggNOG" id="KOG0379">
    <property type="taxonomic scope" value="Eukaryota"/>
</dbReference>
<organism evidence="5 6">
    <name type="scientific">Morus notabilis</name>
    <dbReference type="NCBI Taxonomy" id="981085"/>
    <lineage>
        <taxon>Eukaryota</taxon>
        <taxon>Viridiplantae</taxon>
        <taxon>Streptophyta</taxon>
        <taxon>Embryophyta</taxon>
        <taxon>Tracheophyta</taxon>
        <taxon>Spermatophyta</taxon>
        <taxon>Magnoliopsida</taxon>
        <taxon>eudicotyledons</taxon>
        <taxon>Gunneridae</taxon>
        <taxon>Pentapetalae</taxon>
        <taxon>rosids</taxon>
        <taxon>fabids</taxon>
        <taxon>Rosales</taxon>
        <taxon>Moraceae</taxon>
        <taxon>Moreae</taxon>
        <taxon>Morus</taxon>
    </lineage>
</organism>
<reference evidence="6" key="1">
    <citation type="submission" date="2013-01" db="EMBL/GenBank/DDBJ databases">
        <title>Draft Genome Sequence of a Mulberry Tree, Morus notabilis C.K. Schneid.</title>
        <authorList>
            <person name="He N."/>
            <person name="Zhao S."/>
        </authorList>
    </citation>
    <scope>NUCLEOTIDE SEQUENCE</scope>
</reference>
<evidence type="ECO:0000313" key="6">
    <source>
        <dbReference type="Proteomes" id="UP000030645"/>
    </source>
</evidence>
<dbReference type="Pfam" id="PF24922">
    <property type="entry name" value="ACBP4_C"/>
    <property type="match status" value="1"/>
</dbReference>
<dbReference type="Proteomes" id="UP000030645">
    <property type="component" value="Unassembled WGS sequence"/>
</dbReference>
<evidence type="ECO:0000256" key="3">
    <source>
        <dbReference type="SAM" id="MobiDB-lite"/>
    </source>
</evidence>